<gene>
    <name evidence="3" type="ORF">L596_029638</name>
</gene>
<keyword evidence="2" id="KW-1133">Transmembrane helix</keyword>
<proteinExistence type="predicted"/>
<keyword evidence="2" id="KW-0472">Membrane</keyword>
<dbReference type="PANTHER" id="PTHR45757:SF11">
    <property type="entry name" value="MAJOR FACILITATOR SUPERFAMILY (MFS) PROFILE DOMAIN-CONTAINING PROTEIN"/>
    <property type="match status" value="1"/>
</dbReference>
<accession>A0A4U5LV87</accession>
<protein>
    <submittedName>
        <fullName evidence="3">Uncharacterized protein</fullName>
    </submittedName>
</protein>
<evidence type="ECO:0000313" key="3">
    <source>
        <dbReference type="EMBL" id="TKR60051.1"/>
    </source>
</evidence>
<dbReference type="GO" id="GO:0016020">
    <property type="term" value="C:membrane"/>
    <property type="evidence" value="ECO:0007669"/>
    <property type="project" value="TreeGrafter"/>
</dbReference>
<feature type="compositionally biased region" description="Polar residues" evidence="1">
    <location>
        <begin position="431"/>
        <end position="450"/>
    </location>
</feature>
<dbReference type="PANTHER" id="PTHR45757">
    <property type="entry name" value="PROTEIN CBG23364-RELATED"/>
    <property type="match status" value="1"/>
</dbReference>
<feature type="region of interest" description="Disordered" evidence="1">
    <location>
        <begin position="431"/>
        <end position="451"/>
    </location>
</feature>
<evidence type="ECO:0000313" key="4">
    <source>
        <dbReference type="Proteomes" id="UP000298663"/>
    </source>
</evidence>
<organism evidence="3 4">
    <name type="scientific">Steinernema carpocapsae</name>
    <name type="common">Entomopathogenic nematode</name>
    <dbReference type="NCBI Taxonomy" id="34508"/>
    <lineage>
        <taxon>Eukaryota</taxon>
        <taxon>Metazoa</taxon>
        <taxon>Ecdysozoa</taxon>
        <taxon>Nematoda</taxon>
        <taxon>Chromadorea</taxon>
        <taxon>Rhabditida</taxon>
        <taxon>Tylenchina</taxon>
        <taxon>Panagrolaimomorpha</taxon>
        <taxon>Strongyloidoidea</taxon>
        <taxon>Steinernematidae</taxon>
        <taxon>Steinernema</taxon>
    </lineage>
</organism>
<feature type="transmembrane region" description="Helical" evidence="2">
    <location>
        <begin position="16"/>
        <end position="36"/>
    </location>
</feature>
<feature type="region of interest" description="Disordered" evidence="1">
    <location>
        <begin position="763"/>
        <end position="886"/>
    </location>
</feature>
<reference evidence="3 4" key="1">
    <citation type="journal article" date="2015" name="Genome Biol.">
        <title>Comparative genomics of Steinernema reveals deeply conserved gene regulatory networks.</title>
        <authorList>
            <person name="Dillman A.R."/>
            <person name="Macchietto M."/>
            <person name="Porter C.F."/>
            <person name="Rogers A."/>
            <person name="Williams B."/>
            <person name="Antoshechkin I."/>
            <person name="Lee M.M."/>
            <person name="Goodwin Z."/>
            <person name="Lu X."/>
            <person name="Lewis E.E."/>
            <person name="Goodrich-Blair H."/>
            <person name="Stock S.P."/>
            <person name="Adams B.J."/>
            <person name="Sternberg P.W."/>
            <person name="Mortazavi A."/>
        </authorList>
    </citation>
    <scope>NUCLEOTIDE SEQUENCE [LARGE SCALE GENOMIC DNA]</scope>
    <source>
        <strain evidence="3 4">ALL</strain>
    </source>
</reference>
<evidence type="ECO:0000256" key="1">
    <source>
        <dbReference type="SAM" id="MobiDB-lite"/>
    </source>
</evidence>
<evidence type="ECO:0000256" key="2">
    <source>
        <dbReference type="SAM" id="Phobius"/>
    </source>
</evidence>
<feature type="compositionally biased region" description="Basic and acidic residues" evidence="1">
    <location>
        <begin position="793"/>
        <end position="804"/>
    </location>
</feature>
<feature type="compositionally biased region" description="Basic residues" evidence="1">
    <location>
        <begin position="774"/>
        <end position="783"/>
    </location>
</feature>
<reference evidence="3 4" key="2">
    <citation type="journal article" date="2019" name="G3 (Bethesda)">
        <title>Hybrid Assembly of the Genome of the Entomopathogenic Nematode Steinernema carpocapsae Identifies the X-Chromosome.</title>
        <authorList>
            <person name="Serra L."/>
            <person name="Macchietto M."/>
            <person name="Macias-Munoz A."/>
            <person name="McGill C.J."/>
            <person name="Rodriguez I.M."/>
            <person name="Rodriguez B."/>
            <person name="Murad R."/>
            <person name="Mortazavi A."/>
        </authorList>
    </citation>
    <scope>NUCLEOTIDE SEQUENCE [LARGE SCALE GENOMIC DNA]</scope>
    <source>
        <strain evidence="3 4">ALL</strain>
    </source>
</reference>
<feature type="compositionally biased region" description="Basic residues" evidence="1">
    <location>
        <begin position="873"/>
        <end position="886"/>
    </location>
</feature>
<dbReference type="AlphaFoldDB" id="A0A4U5LV87"/>
<feature type="transmembrane region" description="Helical" evidence="2">
    <location>
        <begin position="92"/>
        <end position="112"/>
    </location>
</feature>
<keyword evidence="4" id="KW-1185">Reference proteome</keyword>
<dbReference type="OrthoDB" id="2985014at2759"/>
<keyword evidence="2" id="KW-0812">Transmembrane</keyword>
<name>A0A4U5LV87_STECR</name>
<dbReference type="EMBL" id="AZBU02000012">
    <property type="protein sequence ID" value="TKR60051.1"/>
    <property type="molecule type" value="Genomic_DNA"/>
</dbReference>
<feature type="transmembrane region" description="Helical" evidence="2">
    <location>
        <begin position="124"/>
        <end position="146"/>
    </location>
</feature>
<feature type="compositionally biased region" description="Polar residues" evidence="1">
    <location>
        <begin position="856"/>
        <end position="867"/>
    </location>
</feature>
<sequence>MPISGLFCSSSYGWTAVYYVHAICTYAIFVVFYFLYRDHPKYHRIKILAGPISDYATCVSRRVRIIIFTLISQGIPTCALLTLAFLPEDSTIAGFICYLVAITAFGMTPLSSMKSGQLVASQHAHFVLAVSAFLNSLIVLLLPNMVTSLAPQNTSSQDLLMLSMEAIEEQLLQVDEDNEQLRNLMGGASLEDDGQPQAADGSLVHEDFEMESTTTWNIVEMLRDVVLMLDAPRFQAPQRTTVVGFIKMRLIGAAMVNENMRKQLLRLRVVSSPTCNHPKSHHSGHKSQFSIFLSLLYAHRLISLIFAQILSPKLFEFQLVIGNHIDLNYFADQLQREIGNHRANSEEGRQILASGLPFMREQLKFGDLIIDNYNFNQELGVFMRYQDPESGLPMVILYGIGLVELRYGIANNVVNFVNAYITPVDQSLSPESMDNNNNVSGNDLSISESNDPPDSELYECAFLFRQALLALHIDYFPITDAERVLMLSQMKGLIITIVDVDDFLEQMMPVLIKLLPHFPILNRFNVAFLQDHLNKLQKAMEQQDIIIEQFNINRELGVFVHHGDEQNTRIWCMTVVCKGETELRLGVEDDVYDEFDEMLNKIIPTHIEEDEETVQQRRFQRDRSEQKMMKTTVEMFRNIVDLLKGTSKNITPIRVNVLGLIKMVICAHVDCEMFVGRMTQCLAGLGHPFEIKNARFLYRAIPALRSRLEEGDLIMDGFNVNKEFGVFVHVDRDGERKVVTTRPGSIQSSFGIANDVEKLLNGGGIAQQPTQRPRPPRASRSAKPRLAPTESARASRESVKREPASSEATGPVPKPLLRSPYKTRRVTRSRVAPKNIEEEGAPAVKKPKGEPMETPKGSQKPTSTLTSEEVPRKPRRILRSMVRKPS</sequence>
<comment type="caution">
    <text evidence="3">The sequence shown here is derived from an EMBL/GenBank/DDBJ whole genome shotgun (WGS) entry which is preliminary data.</text>
</comment>
<dbReference type="Proteomes" id="UP000298663">
    <property type="component" value="Unassembled WGS sequence"/>
</dbReference>
<feature type="transmembrane region" description="Helical" evidence="2">
    <location>
        <begin position="65"/>
        <end position="86"/>
    </location>
</feature>